<dbReference type="GO" id="GO:0030246">
    <property type="term" value="F:carbohydrate binding"/>
    <property type="evidence" value="ECO:0007669"/>
    <property type="project" value="InterPro"/>
</dbReference>
<protein>
    <recommendedName>
        <fullName evidence="1">Carbohydrate-binding domain-containing protein</fullName>
    </recommendedName>
</protein>
<evidence type="ECO:0000259" key="1">
    <source>
        <dbReference type="Pfam" id="PF16011"/>
    </source>
</evidence>
<feature type="domain" description="Carbohydrate-binding" evidence="1">
    <location>
        <begin position="32"/>
        <end position="220"/>
    </location>
</feature>
<dbReference type="InterPro" id="IPR010502">
    <property type="entry name" value="Carb-bd_dom_fam9"/>
</dbReference>
<dbReference type="AlphaFoldDB" id="A0A5C1QCH9"/>
<dbReference type="OrthoDB" id="9801646at2"/>
<dbReference type="EMBL" id="CP035807">
    <property type="protein sequence ID" value="QEN05038.1"/>
    <property type="molecule type" value="Genomic_DNA"/>
</dbReference>
<sequence length="221" mass="25652">MRKGGDNLKNLDINYLTIDQGCDLKDIRTRLEELDSHKIDSVNWSDYSYKPEVSFNIAYSDYAIYINYRVFEGSVLATKSEINSPVYKDSCVEFFVSMDLERYFNFEFNCIGTKYGGSGFDRSSGTTMSSDKVKKIRTFSTLGDKTFTEKEIFEPWNLVVEIPLELFTTKNIEEIKGSSGRANFYKCGDEMSKPHFISWNKIETKDPDFHRPEFFGQINFK</sequence>
<keyword evidence="3" id="KW-1185">Reference proteome</keyword>
<dbReference type="Gene3D" id="2.60.40.1190">
    <property type="match status" value="1"/>
</dbReference>
<evidence type="ECO:0000313" key="3">
    <source>
        <dbReference type="Proteomes" id="UP000323824"/>
    </source>
</evidence>
<gene>
    <name evidence="2" type="ORF">EW093_10065</name>
</gene>
<organism evidence="2 3">
    <name type="scientific">Thiospirochaeta perfilievii</name>
    <dbReference type="NCBI Taxonomy" id="252967"/>
    <lineage>
        <taxon>Bacteria</taxon>
        <taxon>Pseudomonadati</taxon>
        <taxon>Spirochaetota</taxon>
        <taxon>Spirochaetia</taxon>
        <taxon>Spirochaetales</taxon>
        <taxon>Spirochaetaceae</taxon>
        <taxon>Thiospirochaeta</taxon>
    </lineage>
</organism>
<dbReference type="Proteomes" id="UP000323824">
    <property type="component" value="Chromosome"/>
</dbReference>
<reference evidence="2 3" key="2">
    <citation type="submission" date="2019-09" db="EMBL/GenBank/DDBJ databases">
        <title>Complete Genome Sequence and Methylome Analysis of free living Spirochaetas.</title>
        <authorList>
            <person name="Leshcheva N."/>
            <person name="Mikheeva N."/>
        </authorList>
    </citation>
    <scope>NUCLEOTIDE SEQUENCE [LARGE SCALE GENOMIC DNA]</scope>
    <source>
        <strain evidence="2 3">P</strain>
    </source>
</reference>
<dbReference type="CDD" id="cd09620">
    <property type="entry name" value="CBM9_like_3"/>
    <property type="match status" value="1"/>
</dbReference>
<dbReference type="Pfam" id="PF16011">
    <property type="entry name" value="CBM9_2"/>
    <property type="match status" value="1"/>
</dbReference>
<proteinExistence type="predicted"/>
<reference evidence="2 3" key="1">
    <citation type="submission" date="2019-02" db="EMBL/GenBank/DDBJ databases">
        <authorList>
            <person name="Fomenkov A."/>
            <person name="Dubinina G."/>
            <person name="Grabovich M."/>
            <person name="Vincze T."/>
            <person name="Roberts R.J."/>
        </authorList>
    </citation>
    <scope>NUCLEOTIDE SEQUENCE [LARGE SCALE GENOMIC DNA]</scope>
    <source>
        <strain evidence="2 3">P</strain>
    </source>
</reference>
<accession>A0A5C1QCH9</accession>
<dbReference type="GO" id="GO:0004553">
    <property type="term" value="F:hydrolase activity, hydrolyzing O-glycosyl compounds"/>
    <property type="evidence" value="ECO:0007669"/>
    <property type="project" value="InterPro"/>
</dbReference>
<evidence type="ECO:0000313" key="2">
    <source>
        <dbReference type="EMBL" id="QEN05038.1"/>
    </source>
</evidence>
<name>A0A5C1QCH9_9SPIO</name>
<dbReference type="RefSeq" id="WP_149568279.1">
    <property type="nucleotide sequence ID" value="NZ_CP035807.1"/>
</dbReference>
<dbReference type="SUPFAM" id="SSF49344">
    <property type="entry name" value="CBD9-like"/>
    <property type="match status" value="1"/>
</dbReference>
<dbReference type="KEGG" id="sper:EW093_10065"/>
<dbReference type="GO" id="GO:0016052">
    <property type="term" value="P:carbohydrate catabolic process"/>
    <property type="evidence" value="ECO:0007669"/>
    <property type="project" value="InterPro"/>
</dbReference>